<evidence type="ECO:0000256" key="2">
    <source>
        <dbReference type="ARBA" id="ARBA00022448"/>
    </source>
</evidence>
<organism evidence="18 19">
    <name type="scientific">Cyclonatronum proteinivorum</name>
    <dbReference type="NCBI Taxonomy" id="1457365"/>
    <lineage>
        <taxon>Bacteria</taxon>
        <taxon>Pseudomonadati</taxon>
        <taxon>Balneolota</taxon>
        <taxon>Balneolia</taxon>
        <taxon>Balneolales</taxon>
        <taxon>Cyclonatronaceae</taxon>
        <taxon>Cyclonatronum</taxon>
    </lineage>
</organism>
<keyword evidence="10 12" id="KW-0472">Membrane</keyword>
<keyword evidence="8" id="KW-0406">Ion transport</keyword>
<feature type="chain" id="PRO_5016905403" evidence="15">
    <location>
        <begin position="34"/>
        <end position="801"/>
    </location>
</feature>
<comment type="subcellular location">
    <subcellularLocation>
        <location evidence="1 12">Cell outer membrane</location>
        <topology evidence="1 12">Multi-pass membrane protein</topology>
    </subcellularLocation>
</comment>
<evidence type="ECO:0000256" key="6">
    <source>
        <dbReference type="ARBA" id="ARBA00022729"/>
    </source>
</evidence>
<evidence type="ECO:0000256" key="12">
    <source>
        <dbReference type="PROSITE-ProRule" id="PRU01360"/>
    </source>
</evidence>
<dbReference type="GO" id="GO:0015344">
    <property type="term" value="F:siderophore uptake transmembrane transporter activity"/>
    <property type="evidence" value="ECO:0007669"/>
    <property type="project" value="TreeGrafter"/>
</dbReference>
<dbReference type="PANTHER" id="PTHR32552:SF68">
    <property type="entry name" value="FERRICHROME OUTER MEMBRANE TRANSPORTER_PHAGE RECEPTOR"/>
    <property type="match status" value="1"/>
</dbReference>
<evidence type="ECO:0000256" key="8">
    <source>
        <dbReference type="ARBA" id="ARBA00023065"/>
    </source>
</evidence>
<dbReference type="Pfam" id="PF07715">
    <property type="entry name" value="Plug"/>
    <property type="match status" value="1"/>
</dbReference>
<evidence type="ECO:0000256" key="4">
    <source>
        <dbReference type="ARBA" id="ARBA00022496"/>
    </source>
</evidence>
<gene>
    <name evidence="18" type="ORF">CYPRO_3219</name>
</gene>
<dbReference type="Gene3D" id="2.60.40.1120">
    <property type="entry name" value="Carboxypeptidase-like, regulatory domain"/>
    <property type="match status" value="1"/>
</dbReference>
<dbReference type="Gene3D" id="2.170.130.10">
    <property type="entry name" value="TonB-dependent receptor, plug domain"/>
    <property type="match status" value="1"/>
</dbReference>
<evidence type="ECO:0000256" key="14">
    <source>
        <dbReference type="SAM" id="MobiDB-lite"/>
    </source>
</evidence>
<dbReference type="InterPro" id="IPR039426">
    <property type="entry name" value="TonB-dep_rcpt-like"/>
</dbReference>
<dbReference type="InterPro" id="IPR000531">
    <property type="entry name" value="Beta-barrel_TonB"/>
</dbReference>
<evidence type="ECO:0000256" key="7">
    <source>
        <dbReference type="ARBA" id="ARBA00023004"/>
    </source>
</evidence>
<dbReference type="SUPFAM" id="SSF49464">
    <property type="entry name" value="Carboxypeptidase regulatory domain-like"/>
    <property type="match status" value="1"/>
</dbReference>
<evidence type="ECO:0000256" key="13">
    <source>
        <dbReference type="RuleBase" id="RU003357"/>
    </source>
</evidence>
<evidence type="ECO:0000256" key="15">
    <source>
        <dbReference type="SAM" id="SignalP"/>
    </source>
</evidence>
<reference evidence="18 19" key="1">
    <citation type="submission" date="2018-03" db="EMBL/GenBank/DDBJ databases">
        <title>Phenotypic and genomic properties of Cyclonatronum proteinivorum gen. nov., sp. nov., a haloalkaliphilic bacteroidete from soda lakes possessing Na+-translocating rhodopsin.</title>
        <authorList>
            <person name="Toshchakov S.V."/>
            <person name="Korzhenkov A."/>
            <person name="Samarov N.I."/>
            <person name="Kublanov I.V."/>
            <person name="Muntyan M.S."/>
            <person name="Sorokin D.Y."/>
        </authorList>
    </citation>
    <scope>NUCLEOTIDE SEQUENCE [LARGE SCALE GENOMIC DNA]</scope>
    <source>
        <strain evidence="18 19">Omega</strain>
    </source>
</reference>
<keyword evidence="9 13" id="KW-0798">TonB box</keyword>
<dbReference type="Proteomes" id="UP000254808">
    <property type="component" value="Chromosome"/>
</dbReference>
<keyword evidence="3 12" id="KW-1134">Transmembrane beta strand</keyword>
<feature type="domain" description="TonB-dependent receptor plug" evidence="17">
    <location>
        <begin position="128"/>
        <end position="236"/>
    </location>
</feature>
<keyword evidence="2 12" id="KW-0813">Transport</keyword>
<protein>
    <submittedName>
        <fullName evidence="18">Iron complex outermembrane recepter protein</fullName>
    </submittedName>
</protein>
<dbReference type="EMBL" id="CP027806">
    <property type="protein sequence ID" value="AXJ02452.1"/>
    <property type="molecule type" value="Genomic_DNA"/>
</dbReference>
<dbReference type="InterPro" id="IPR008969">
    <property type="entry name" value="CarboxyPept-like_regulatory"/>
</dbReference>
<comment type="similarity">
    <text evidence="12 13">Belongs to the TonB-dependent receptor family.</text>
</comment>
<dbReference type="KEGG" id="cprv:CYPRO_3219"/>
<evidence type="ECO:0000259" key="16">
    <source>
        <dbReference type="Pfam" id="PF00593"/>
    </source>
</evidence>
<evidence type="ECO:0000256" key="11">
    <source>
        <dbReference type="ARBA" id="ARBA00023237"/>
    </source>
</evidence>
<dbReference type="PROSITE" id="PS01156">
    <property type="entry name" value="TONB_DEPENDENT_REC_2"/>
    <property type="match status" value="1"/>
</dbReference>
<dbReference type="InterPro" id="IPR010917">
    <property type="entry name" value="TonB_rcpt_CS"/>
</dbReference>
<dbReference type="InterPro" id="IPR036942">
    <property type="entry name" value="Beta-barrel_TonB_sf"/>
</dbReference>
<dbReference type="PROSITE" id="PS52016">
    <property type="entry name" value="TONB_DEPENDENT_REC_3"/>
    <property type="match status" value="1"/>
</dbReference>
<evidence type="ECO:0000313" key="19">
    <source>
        <dbReference type="Proteomes" id="UP000254808"/>
    </source>
</evidence>
<keyword evidence="7" id="KW-0408">Iron</keyword>
<sequence>MRTGTRVRILGKRASIPVIATLLVLLFGFSATAQQTVSGTVADADSGEPLPGATILQQGTSNGTSTDVSGNFTLELRTDGARVLEVRYIGYRTRTIEITDMSLALEIDLQPATQLSDAVIVSAIRSDESTPMSFTNVSREQIEERNLGQDLPFLLQSAPSVLASSDAGAGVGYTGIRVRGVDPTRINVTINGIPLNDSESHGVFWVNMPDFASSVESLQIQRGVGTSTNGQAAFGASINISTGALNYDPYAEVTNAVGSYNTRRHTLRAGTGLLNNGWAFDARLSHIESDGYIDRAFSDLSSYAVTASRYSDRSLLTFKILSGREQTYQAWNGVPESALADNRRMNEFTYENQTDNYRQDHYQLHYSYRLTDNWLANASLHYTYGRGYFEEFRANDRLSTYGIEPFVLSDELITRTDIIRRRWLDNHFYGFVLNTEYSTDRFRLVAGGAYNEYDGDHFGEVIWARFANNINIRDRYYDNNGFKTDGNLFAKLTWNLSDRLSVYGDAQIRRIYYEFLGFDRTLDEITQDHELWFFNPKAGLVYQLAPGQRLYTSFSVAGKEPTRREYTRSTPDSRPSPERLYNLEAGWQADFGNASAGINFYYMHYVDQLILTGEINDVGQAIRNNVPESHRAGVELEGALRLTDWLQWSGNLTLSQNRIPEYTEFVDNFDTGIQEQIEHRNTDISLSPGLISNSQFRLTYGNFTADFMSRFVSRQYLDNTSNRDRSIDPFFVSDLRLSYNTSRLPYANRVNLSLLVNNIFNELYESSGYTFGWIAGGAEQRFNYFYPQAERNFLLQLSLHF</sequence>
<name>A0A345UPQ0_9BACT</name>
<evidence type="ECO:0000256" key="9">
    <source>
        <dbReference type="ARBA" id="ARBA00023077"/>
    </source>
</evidence>
<feature type="signal peptide" evidence="15">
    <location>
        <begin position="1"/>
        <end position="33"/>
    </location>
</feature>
<dbReference type="InterPro" id="IPR012910">
    <property type="entry name" value="Plug_dom"/>
</dbReference>
<feature type="compositionally biased region" description="Polar residues" evidence="14">
    <location>
        <begin position="55"/>
        <end position="64"/>
    </location>
</feature>
<dbReference type="Pfam" id="PF13715">
    <property type="entry name" value="CarbopepD_reg_2"/>
    <property type="match status" value="1"/>
</dbReference>
<dbReference type="OrthoDB" id="9761152at2"/>
<feature type="domain" description="TonB-dependent receptor-like beta-barrel" evidence="16">
    <location>
        <begin position="319"/>
        <end position="759"/>
    </location>
</feature>
<evidence type="ECO:0000256" key="3">
    <source>
        <dbReference type="ARBA" id="ARBA00022452"/>
    </source>
</evidence>
<keyword evidence="4" id="KW-0410">Iron transport</keyword>
<dbReference type="InterPro" id="IPR037066">
    <property type="entry name" value="Plug_dom_sf"/>
</dbReference>
<evidence type="ECO:0000313" key="18">
    <source>
        <dbReference type="EMBL" id="AXJ02452.1"/>
    </source>
</evidence>
<dbReference type="Pfam" id="PF00593">
    <property type="entry name" value="TonB_dep_Rec_b-barrel"/>
    <property type="match status" value="1"/>
</dbReference>
<dbReference type="GO" id="GO:0009279">
    <property type="term" value="C:cell outer membrane"/>
    <property type="evidence" value="ECO:0007669"/>
    <property type="project" value="UniProtKB-SubCell"/>
</dbReference>
<dbReference type="PANTHER" id="PTHR32552">
    <property type="entry name" value="FERRICHROME IRON RECEPTOR-RELATED"/>
    <property type="match status" value="1"/>
</dbReference>
<dbReference type="AlphaFoldDB" id="A0A345UPQ0"/>
<evidence type="ECO:0000256" key="5">
    <source>
        <dbReference type="ARBA" id="ARBA00022692"/>
    </source>
</evidence>
<keyword evidence="19" id="KW-1185">Reference proteome</keyword>
<accession>A0A345UPQ0</accession>
<evidence type="ECO:0000256" key="1">
    <source>
        <dbReference type="ARBA" id="ARBA00004571"/>
    </source>
</evidence>
<keyword evidence="11 12" id="KW-0998">Cell outer membrane</keyword>
<proteinExistence type="inferred from homology"/>
<evidence type="ECO:0000259" key="17">
    <source>
        <dbReference type="Pfam" id="PF07715"/>
    </source>
</evidence>
<keyword evidence="6 15" id="KW-0732">Signal</keyword>
<dbReference type="Gene3D" id="2.40.170.20">
    <property type="entry name" value="TonB-dependent receptor, beta-barrel domain"/>
    <property type="match status" value="1"/>
</dbReference>
<feature type="region of interest" description="Disordered" evidence="14">
    <location>
        <begin position="42"/>
        <end position="64"/>
    </location>
</feature>
<keyword evidence="5 12" id="KW-0812">Transmembrane</keyword>
<dbReference type="RefSeq" id="WP_114985538.1">
    <property type="nucleotide sequence ID" value="NZ_CP027806.1"/>
</dbReference>
<evidence type="ECO:0000256" key="10">
    <source>
        <dbReference type="ARBA" id="ARBA00023136"/>
    </source>
</evidence>
<dbReference type="SUPFAM" id="SSF56935">
    <property type="entry name" value="Porins"/>
    <property type="match status" value="1"/>
</dbReference>